<evidence type="ECO:0000256" key="6">
    <source>
        <dbReference type="ARBA" id="ARBA00023015"/>
    </source>
</evidence>
<keyword evidence="8" id="KW-0539">Nucleus</keyword>
<evidence type="ECO:0000256" key="8">
    <source>
        <dbReference type="ARBA" id="ARBA00023242"/>
    </source>
</evidence>
<evidence type="ECO:0000256" key="1">
    <source>
        <dbReference type="ARBA" id="ARBA00004123"/>
    </source>
</evidence>
<dbReference type="SUPFAM" id="SSF57667">
    <property type="entry name" value="beta-beta-alpha zinc fingers"/>
    <property type="match status" value="1"/>
</dbReference>
<dbReference type="InterPro" id="IPR050636">
    <property type="entry name" value="C2H2-ZF_domain-containing"/>
</dbReference>
<feature type="compositionally biased region" description="Polar residues" evidence="10">
    <location>
        <begin position="186"/>
        <end position="195"/>
    </location>
</feature>
<protein>
    <recommendedName>
        <fullName evidence="11">C2H2-type domain-containing protein</fullName>
    </recommendedName>
</protein>
<dbReference type="AlphaFoldDB" id="A0A9W8HSN5"/>
<dbReference type="PROSITE" id="PS50157">
    <property type="entry name" value="ZINC_FINGER_C2H2_2"/>
    <property type="match status" value="2"/>
</dbReference>
<reference evidence="12" key="1">
    <citation type="submission" date="2022-07" db="EMBL/GenBank/DDBJ databases">
        <title>Phylogenomic reconstructions and comparative analyses of Kickxellomycotina fungi.</title>
        <authorList>
            <person name="Reynolds N.K."/>
            <person name="Stajich J.E."/>
            <person name="Barry K."/>
            <person name="Grigoriev I.V."/>
            <person name="Crous P."/>
            <person name="Smith M.E."/>
        </authorList>
    </citation>
    <scope>NUCLEOTIDE SEQUENCE</scope>
    <source>
        <strain evidence="12">NRRL 1565</strain>
    </source>
</reference>
<evidence type="ECO:0000313" key="13">
    <source>
        <dbReference type="Proteomes" id="UP001140094"/>
    </source>
</evidence>
<keyword evidence="3" id="KW-0677">Repeat</keyword>
<evidence type="ECO:0000256" key="3">
    <source>
        <dbReference type="ARBA" id="ARBA00022737"/>
    </source>
</evidence>
<feature type="compositionally biased region" description="Low complexity" evidence="10">
    <location>
        <begin position="485"/>
        <end position="510"/>
    </location>
</feature>
<proteinExistence type="predicted"/>
<keyword evidence="13" id="KW-1185">Reference proteome</keyword>
<feature type="region of interest" description="Disordered" evidence="10">
    <location>
        <begin position="331"/>
        <end position="367"/>
    </location>
</feature>
<feature type="compositionally biased region" description="Polar residues" evidence="10">
    <location>
        <begin position="464"/>
        <end position="474"/>
    </location>
</feature>
<sequence length="783" mass="79665">MTSYSFSTASAALMDTALENPKGSSATGAAGAGNAPYGGTHIYRHDSAIASGPYYNGSPGQPPQQQQQSSAQRSMVESHATNTTKNSINAQASLAGALSSVDTHSVGSNALADYLFKQQVMSIGTHQDGSAKDTERQQQQQTSTDISSMVAAVAAATAASSTTSSLAYAQRQYGYDAKPLGHNTVLTGNAQSPSASAAGLPGTALIMSTTPPTDASTATAAHSSAGLTDPLPTFLSSLPMQESIGSPRYSTIAAKMPAAQCSATSINNTSYESSGVGDGANGEYSVSNRRETPSNGILAAAAAAAASVVRGTSGTEPDGALHSSISGSNVASLDTSSGVNQQQYSSYSRHPYSGASHGLHQQQQQENSAYTVDGLTFSHMSSSTATLAPSLSEQSAADISGAAVAAALANGDSNSAVASGIGSSTNTNPPDLNSYSISAFSRPLGQSNSTTSVFLGNETSGSGYASNGGSTNTPGLVGSISGVCPPSQQQQQQLQSHYYQQQQPQQQRSYGDYSSYYRASSTALGVGTTAANTSAAGASPMSGTGIGNSSVSASNISGSTQLSAAAAAAAAAAMGSAYYTPTTYQQYMRTGIGAPGAASAAYSYYYSQPSSRYLPYAAYPPVRHFVSPARPFKCETCEQSFSRNHDLKRHVKIHSGIKPHKCLKCGKSFGRSDALKRHSLVKRCRSSTTSATTASSSASGSGAAGTNSSQRHHPHANVSQHHDSSVARALHQQSVGSAALTTVAGNSRLAPVSALFGQNAATSMATSSGSIVSNMLASRTNSI</sequence>
<dbReference type="FunFam" id="3.30.160.60:FF:000100">
    <property type="entry name" value="Zinc finger 45-like"/>
    <property type="match status" value="1"/>
</dbReference>
<keyword evidence="4 9" id="KW-0863">Zinc-finger</keyword>
<comment type="subcellular location">
    <subcellularLocation>
        <location evidence="1">Nucleus</location>
    </subcellularLocation>
</comment>
<comment type="caution">
    <text evidence="12">The sequence shown here is derived from an EMBL/GenBank/DDBJ whole genome shotgun (WGS) entry which is preliminary data.</text>
</comment>
<dbReference type="InterPro" id="IPR036236">
    <property type="entry name" value="Znf_C2H2_sf"/>
</dbReference>
<dbReference type="OrthoDB" id="8922241at2759"/>
<dbReference type="PANTHER" id="PTHR47772:SF13">
    <property type="entry name" value="GASTRULA ZINC FINGER PROTEIN XLCGF49.1-LIKE-RELATED"/>
    <property type="match status" value="1"/>
</dbReference>
<organism evidence="12 13">
    <name type="scientific">Coemansia guatemalensis</name>
    <dbReference type="NCBI Taxonomy" id="2761395"/>
    <lineage>
        <taxon>Eukaryota</taxon>
        <taxon>Fungi</taxon>
        <taxon>Fungi incertae sedis</taxon>
        <taxon>Zoopagomycota</taxon>
        <taxon>Kickxellomycotina</taxon>
        <taxon>Kickxellomycetes</taxon>
        <taxon>Kickxellales</taxon>
        <taxon>Kickxellaceae</taxon>
        <taxon>Coemansia</taxon>
    </lineage>
</organism>
<dbReference type="EMBL" id="JANBUO010000992">
    <property type="protein sequence ID" value="KAJ2800398.1"/>
    <property type="molecule type" value="Genomic_DNA"/>
</dbReference>
<dbReference type="PROSITE" id="PS00028">
    <property type="entry name" value="ZINC_FINGER_C2H2_1"/>
    <property type="match status" value="1"/>
</dbReference>
<feature type="region of interest" description="Disordered" evidence="10">
    <location>
        <begin position="683"/>
        <end position="730"/>
    </location>
</feature>
<dbReference type="Gene3D" id="3.30.160.60">
    <property type="entry name" value="Classic Zinc Finger"/>
    <property type="match status" value="2"/>
</dbReference>
<feature type="compositionally biased region" description="Low complexity" evidence="10">
    <location>
        <begin position="686"/>
        <end position="709"/>
    </location>
</feature>
<feature type="compositionally biased region" description="Low complexity" evidence="10">
    <location>
        <begin position="208"/>
        <end position="224"/>
    </location>
</feature>
<evidence type="ECO:0000256" key="9">
    <source>
        <dbReference type="PROSITE-ProRule" id="PRU00042"/>
    </source>
</evidence>
<keyword evidence="2" id="KW-0479">Metal-binding</keyword>
<gene>
    <name evidence="12" type="ORF">H4R20_004078</name>
</gene>
<feature type="region of interest" description="Disordered" evidence="10">
    <location>
        <begin position="49"/>
        <end position="82"/>
    </location>
</feature>
<dbReference type="GO" id="GO:0005634">
    <property type="term" value="C:nucleus"/>
    <property type="evidence" value="ECO:0007669"/>
    <property type="project" value="UniProtKB-SubCell"/>
</dbReference>
<evidence type="ECO:0000313" key="12">
    <source>
        <dbReference type="EMBL" id="KAJ2800398.1"/>
    </source>
</evidence>
<accession>A0A9W8HSN5</accession>
<keyword evidence="7" id="KW-0804">Transcription</keyword>
<keyword evidence="5" id="KW-0862">Zinc</keyword>
<dbReference type="SMART" id="SM00355">
    <property type="entry name" value="ZnF_C2H2"/>
    <property type="match status" value="2"/>
</dbReference>
<dbReference type="InterPro" id="IPR013087">
    <property type="entry name" value="Znf_C2H2_type"/>
</dbReference>
<evidence type="ECO:0000256" key="5">
    <source>
        <dbReference type="ARBA" id="ARBA00022833"/>
    </source>
</evidence>
<feature type="domain" description="C2H2-type" evidence="11">
    <location>
        <begin position="632"/>
        <end position="659"/>
    </location>
</feature>
<dbReference type="Proteomes" id="UP001140094">
    <property type="component" value="Unassembled WGS sequence"/>
</dbReference>
<dbReference type="FunFam" id="3.30.160.60:FF:001666">
    <property type="entry name" value="MDS1 and EVI1 complex locus"/>
    <property type="match status" value="1"/>
</dbReference>
<dbReference type="PANTHER" id="PTHR47772">
    <property type="entry name" value="ZINC FINGER PROTEIN 200"/>
    <property type="match status" value="1"/>
</dbReference>
<keyword evidence="6" id="KW-0805">Transcription regulation</keyword>
<feature type="region of interest" description="Disordered" evidence="10">
    <location>
        <begin position="269"/>
        <end position="288"/>
    </location>
</feature>
<feature type="compositionally biased region" description="Polar residues" evidence="10">
    <location>
        <begin position="71"/>
        <end position="82"/>
    </location>
</feature>
<feature type="compositionally biased region" description="Low complexity" evidence="10">
    <location>
        <begin position="57"/>
        <end position="70"/>
    </location>
</feature>
<name>A0A9W8HSN5_9FUNG</name>
<evidence type="ECO:0000256" key="2">
    <source>
        <dbReference type="ARBA" id="ARBA00022723"/>
    </source>
</evidence>
<feature type="region of interest" description="Disordered" evidence="10">
    <location>
        <begin position="186"/>
        <end position="224"/>
    </location>
</feature>
<dbReference type="GO" id="GO:0008270">
    <property type="term" value="F:zinc ion binding"/>
    <property type="evidence" value="ECO:0007669"/>
    <property type="project" value="UniProtKB-KW"/>
</dbReference>
<feature type="domain" description="C2H2-type" evidence="11">
    <location>
        <begin position="660"/>
        <end position="678"/>
    </location>
</feature>
<evidence type="ECO:0000259" key="11">
    <source>
        <dbReference type="PROSITE" id="PS50157"/>
    </source>
</evidence>
<evidence type="ECO:0000256" key="10">
    <source>
        <dbReference type="SAM" id="MobiDB-lite"/>
    </source>
</evidence>
<feature type="region of interest" description="Disordered" evidence="10">
    <location>
        <begin position="464"/>
        <end position="512"/>
    </location>
</feature>
<dbReference type="Pfam" id="PF00096">
    <property type="entry name" value="zf-C2H2"/>
    <property type="match status" value="2"/>
</dbReference>
<feature type="compositionally biased region" description="Polar residues" evidence="10">
    <location>
        <begin position="331"/>
        <end position="348"/>
    </location>
</feature>
<evidence type="ECO:0000256" key="4">
    <source>
        <dbReference type="ARBA" id="ARBA00022771"/>
    </source>
</evidence>
<evidence type="ECO:0000256" key="7">
    <source>
        <dbReference type="ARBA" id="ARBA00023163"/>
    </source>
</evidence>